<dbReference type="PANTHER" id="PTHR38104">
    <property type="match status" value="1"/>
</dbReference>
<dbReference type="AlphaFoldDB" id="A0A2A5WGK3"/>
<proteinExistence type="predicted"/>
<evidence type="ECO:0000259" key="1">
    <source>
        <dbReference type="Pfam" id="PF03872"/>
    </source>
</evidence>
<dbReference type="CDD" id="cd16328">
    <property type="entry name" value="RseA_N"/>
    <property type="match status" value="1"/>
</dbReference>
<dbReference type="InterPro" id="IPR036147">
    <property type="entry name" value="Anti-sigma_E_RseA_N_sf"/>
</dbReference>
<dbReference type="InterPro" id="IPR005572">
    <property type="entry name" value="Anti-sigma_E_RseA_N"/>
</dbReference>
<gene>
    <name evidence="2" type="ORF">CNF02_01725</name>
</gene>
<dbReference type="GO" id="GO:0016989">
    <property type="term" value="F:sigma factor antagonist activity"/>
    <property type="evidence" value="ECO:0007669"/>
    <property type="project" value="InterPro"/>
</dbReference>
<dbReference type="Pfam" id="PF03872">
    <property type="entry name" value="RseA_N"/>
    <property type="match status" value="1"/>
</dbReference>
<name>A0A2A5WGK3_9GAMM</name>
<sequence>MSQNDKETLSALLDNEADELELRRLLKSYGTNSGIAESWERYSLVQALLHENAVPVNANFNQNIQQQIAMEAPLKRQHFPGWQQNLTKIAIAASVAAVFLFTVRSNLNSVPTPELANQDQLPSLQSSVPKSSLVAENVSFEVDPQAQLLLQQYINRIEIDEAEPPHVDHIQDSPLYRLVNELQTREEQQ</sequence>
<reference evidence="2 3" key="1">
    <citation type="submission" date="2017-08" db="EMBL/GenBank/DDBJ databases">
        <title>Fine stratification of microbial communities through a metagenomic profile of the photic zone.</title>
        <authorList>
            <person name="Haro-Moreno J.M."/>
            <person name="Lopez-Perez M."/>
            <person name="De La Torre J."/>
            <person name="Picazo A."/>
            <person name="Camacho A."/>
            <person name="Rodriguez-Valera F."/>
        </authorList>
    </citation>
    <scope>NUCLEOTIDE SEQUENCE [LARGE SCALE GENOMIC DNA]</scope>
    <source>
        <strain evidence="2">MED-G28</strain>
    </source>
</reference>
<dbReference type="Gene3D" id="1.10.10.880">
    <property type="entry name" value="Anti sigma-E protein RseA, N-terminal domain"/>
    <property type="match status" value="1"/>
</dbReference>
<feature type="domain" description="Anti sigma-E protein RseA N-terminal" evidence="1">
    <location>
        <begin position="6"/>
        <end position="72"/>
    </location>
</feature>
<evidence type="ECO:0000313" key="2">
    <source>
        <dbReference type="EMBL" id="PDH35453.1"/>
    </source>
</evidence>
<organism evidence="2 3">
    <name type="scientific">OM182 bacterium MED-G28</name>
    <dbReference type="NCBI Taxonomy" id="1986256"/>
    <lineage>
        <taxon>Bacteria</taxon>
        <taxon>Pseudomonadati</taxon>
        <taxon>Pseudomonadota</taxon>
        <taxon>Gammaproteobacteria</taxon>
        <taxon>OMG group</taxon>
        <taxon>OM182 clade</taxon>
    </lineage>
</organism>
<evidence type="ECO:0000313" key="3">
    <source>
        <dbReference type="Proteomes" id="UP000219329"/>
    </source>
</evidence>
<dbReference type="SUPFAM" id="SSF89069">
    <property type="entry name" value="N-terminal, cytoplasmic domain of anti-sigmaE factor RseA"/>
    <property type="match status" value="1"/>
</dbReference>
<dbReference type="Proteomes" id="UP000219329">
    <property type="component" value="Unassembled WGS sequence"/>
</dbReference>
<dbReference type="EMBL" id="NTJZ01000001">
    <property type="protein sequence ID" value="PDH35453.1"/>
    <property type="molecule type" value="Genomic_DNA"/>
</dbReference>
<dbReference type="InterPro" id="IPR052383">
    <property type="entry name" value="Anti-sigma-E_RseA-like"/>
</dbReference>
<comment type="caution">
    <text evidence="2">The sequence shown here is derived from an EMBL/GenBank/DDBJ whole genome shotgun (WGS) entry which is preliminary data.</text>
</comment>
<accession>A0A2A5WGK3</accession>
<protein>
    <recommendedName>
        <fullName evidence="1">Anti sigma-E protein RseA N-terminal domain-containing protein</fullName>
    </recommendedName>
</protein>
<dbReference type="PANTHER" id="PTHR38104:SF1">
    <property type="entry name" value="ANTI-SIGMA-E FACTOR RSEA"/>
    <property type="match status" value="1"/>
</dbReference>